<dbReference type="EMBL" id="CXWC01000013">
    <property type="protein sequence ID" value="CTQ77158.1"/>
    <property type="molecule type" value="Genomic_DNA"/>
</dbReference>
<dbReference type="Pfam" id="PF03773">
    <property type="entry name" value="ArsP_1"/>
    <property type="match status" value="1"/>
</dbReference>
<feature type="transmembrane region" description="Helical" evidence="7">
    <location>
        <begin position="250"/>
        <end position="270"/>
    </location>
</feature>
<comment type="similarity">
    <text evidence="2">Belongs to the UPF0718 family.</text>
</comment>
<dbReference type="InterPro" id="IPR005524">
    <property type="entry name" value="DUF318"/>
</dbReference>
<feature type="transmembrane region" description="Helical" evidence="7">
    <location>
        <begin position="349"/>
        <end position="370"/>
    </location>
</feature>
<dbReference type="Proteomes" id="UP000049983">
    <property type="component" value="Unassembled WGS sequence"/>
</dbReference>
<gene>
    <name evidence="8" type="ORF">LA5096_05030</name>
</gene>
<dbReference type="PANTHER" id="PTHR42775:SF1">
    <property type="entry name" value="PERMEASE RV2963-RELATED"/>
    <property type="match status" value="1"/>
</dbReference>
<accession>A0A0M7APE5</accession>
<feature type="transmembrane region" description="Helical" evidence="7">
    <location>
        <begin position="74"/>
        <end position="95"/>
    </location>
</feature>
<dbReference type="GO" id="GO:0005886">
    <property type="term" value="C:plasma membrane"/>
    <property type="evidence" value="ECO:0007669"/>
    <property type="project" value="UniProtKB-SubCell"/>
</dbReference>
<evidence type="ECO:0000313" key="9">
    <source>
        <dbReference type="Proteomes" id="UP000049983"/>
    </source>
</evidence>
<keyword evidence="6 7" id="KW-0472">Membrane</keyword>
<feature type="transmembrane region" description="Helical" evidence="7">
    <location>
        <begin position="44"/>
        <end position="62"/>
    </location>
</feature>
<feature type="transmembrane region" description="Helical" evidence="7">
    <location>
        <begin position="176"/>
        <end position="199"/>
    </location>
</feature>
<dbReference type="PANTHER" id="PTHR42775">
    <property type="entry name" value="PERMEASE RV2963-RELATED"/>
    <property type="match status" value="1"/>
</dbReference>
<dbReference type="AlphaFoldDB" id="A0A0M7APE5"/>
<keyword evidence="3" id="KW-1003">Cell membrane</keyword>
<evidence type="ECO:0000256" key="2">
    <source>
        <dbReference type="ARBA" id="ARBA00006386"/>
    </source>
</evidence>
<evidence type="ECO:0000256" key="4">
    <source>
        <dbReference type="ARBA" id="ARBA00022692"/>
    </source>
</evidence>
<dbReference type="OrthoDB" id="9777774at2"/>
<organism evidence="8 9">
    <name type="scientific">Roseibium album</name>
    <dbReference type="NCBI Taxonomy" id="311410"/>
    <lineage>
        <taxon>Bacteria</taxon>
        <taxon>Pseudomonadati</taxon>
        <taxon>Pseudomonadota</taxon>
        <taxon>Alphaproteobacteria</taxon>
        <taxon>Hyphomicrobiales</taxon>
        <taxon>Stappiaceae</taxon>
        <taxon>Roseibium</taxon>
    </lineage>
</organism>
<evidence type="ECO:0000256" key="6">
    <source>
        <dbReference type="ARBA" id="ARBA00023136"/>
    </source>
</evidence>
<feature type="transmembrane region" description="Helical" evidence="7">
    <location>
        <begin position="115"/>
        <end position="131"/>
    </location>
</feature>
<keyword evidence="4 7" id="KW-0812">Transmembrane</keyword>
<evidence type="ECO:0000256" key="1">
    <source>
        <dbReference type="ARBA" id="ARBA00004651"/>
    </source>
</evidence>
<sequence>MSDTIERIELDQNSGGASCGAPKTACCTAPASKWTWKTFPGKDYIFSTWAVVLGGPLLVLLLDQVQFVPFVTFAIQAFLGTLPYIAFAVALIAWLKASGAEAYVGRAFEGRETQAIFLAALFGGLAPFCSCEVIPFIAGLLAVGAPLSAIMAFWLSSPLIDPPTLLITAGALGWPFAIGKAVSAVALGLFGGFLVSVLLKTGAFANPVKIGSSASGCGCGASPQTGRPVWKFWKETERTDKFYVELKTNALFLVKWLALAYVLEAALVTYVPANLIAGVVGGEGVGSIAISALVGMPAYLNSYVAPPLLAGLMDQGMSAGAAMAFMIAGAVSSIPAMAAVWSLVKPQVFATYLGLGFVGAVLSGLIFQLVI</sequence>
<dbReference type="GeneID" id="97672299"/>
<feature type="transmembrane region" description="Helical" evidence="7">
    <location>
        <begin position="276"/>
        <end position="300"/>
    </location>
</feature>
<keyword evidence="9" id="KW-1185">Reference proteome</keyword>
<evidence type="ECO:0000256" key="7">
    <source>
        <dbReference type="SAM" id="Phobius"/>
    </source>
</evidence>
<keyword evidence="5 7" id="KW-1133">Transmembrane helix</keyword>
<evidence type="ECO:0000313" key="8">
    <source>
        <dbReference type="EMBL" id="CTQ77158.1"/>
    </source>
</evidence>
<reference evidence="9" key="1">
    <citation type="submission" date="2015-07" db="EMBL/GenBank/DDBJ databases">
        <authorList>
            <person name="Rodrigo-Torres Lidia"/>
            <person name="Arahal R.David."/>
        </authorList>
    </citation>
    <scope>NUCLEOTIDE SEQUENCE [LARGE SCALE GENOMIC DNA]</scope>
    <source>
        <strain evidence="9">CECT 5096</strain>
    </source>
</reference>
<dbReference type="RefSeq" id="WP_082442881.1">
    <property type="nucleotide sequence ID" value="NZ_CANKXR010000004.1"/>
</dbReference>
<name>A0A0M7APE5_9HYPH</name>
<proteinExistence type="inferred from homology"/>
<dbReference type="STRING" id="311410.LA5095_03748"/>
<evidence type="ECO:0000256" key="5">
    <source>
        <dbReference type="ARBA" id="ARBA00022989"/>
    </source>
</evidence>
<dbReference type="InterPro" id="IPR053166">
    <property type="entry name" value="UPF0718_permease"/>
</dbReference>
<evidence type="ECO:0000256" key="3">
    <source>
        <dbReference type="ARBA" id="ARBA00022475"/>
    </source>
</evidence>
<feature type="transmembrane region" description="Helical" evidence="7">
    <location>
        <begin position="321"/>
        <end position="343"/>
    </location>
</feature>
<protein>
    <submittedName>
        <fullName evidence="8">Putative permease</fullName>
    </submittedName>
</protein>
<comment type="subcellular location">
    <subcellularLocation>
        <location evidence="1">Cell membrane</location>
        <topology evidence="1">Multi-pass membrane protein</topology>
    </subcellularLocation>
</comment>